<dbReference type="AlphaFoldDB" id="A0A3M7SL49"/>
<keyword evidence="3" id="KW-1185">Reference proteome</keyword>
<evidence type="ECO:0000256" key="1">
    <source>
        <dbReference type="SAM" id="MobiDB-lite"/>
    </source>
</evidence>
<comment type="caution">
    <text evidence="2">The sequence shown here is derived from an EMBL/GenBank/DDBJ whole genome shotgun (WGS) entry which is preliminary data.</text>
</comment>
<dbReference type="EMBL" id="REGN01001181">
    <property type="protein sequence ID" value="RNA36459.1"/>
    <property type="molecule type" value="Genomic_DNA"/>
</dbReference>
<name>A0A3M7SL49_BRAPC</name>
<organism evidence="2 3">
    <name type="scientific">Brachionus plicatilis</name>
    <name type="common">Marine rotifer</name>
    <name type="synonym">Brachionus muelleri</name>
    <dbReference type="NCBI Taxonomy" id="10195"/>
    <lineage>
        <taxon>Eukaryota</taxon>
        <taxon>Metazoa</taxon>
        <taxon>Spiralia</taxon>
        <taxon>Gnathifera</taxon>
        <taxon>Rotifera</taxon>
        <taxon>Eurotatoria</taxon>
        <taxon>Monogononta</taxon>
        <taxon>Pseudotrocha</taxon>
        <taxon>Ploima</taxon>
        <taxon>Brachionidae</taxon>
        <taxon>Brachionus</taxon>
    </lineage>
</organism>
<proteinExistence type="predicted"/>
<evidence type="ECO:0000313" key="2">
    <source>
        <dbReference type="EMBL" id="RNA36459.1"/>
    </source>
</evidence>
<reference evidence="2 3" key="1">
    <citation type="journal article" date="2018" name="Sci. Rep.">
        <title>Genomic signatures of local adaptation to the degree of environmental predictability in rotifers.</title>
        <authorList>
            <person name="Franch-Gras L."/>
            <person name="Hahn C."/>
            <person name="Garcia-Roger E.M."/>
            <person name="Carmona M.J."/>
            <person name="Serra M."/>
            <person name="Gomez A."/>
        </authorList>
    </citation>
    <scope>NUCLEOTIDE SEQUENCE [LARGE SCALE GENOMIC DNA]</scope>
    <source>
        <strain evidence="2">HYR1</strain>
    </source>
</reference>
<protein>
    <submittedName>
        <fullName evidence="2">Uncharacterized protein</fullName>
    </submittedName>
</protein>
<accession>A0A3M7SL49</accession>
<evidence type="ECO:0000313" key="3">
    <source>
        <dbReference type="Proteomes" id="UP000276133"/>
    </source>
</evidence>
<gene>
    <name evidence="2" type="ORF">BpHYR1_024186</name>
</gene>
<dbReference type="Proteomes" id="UP000276133">
    <property type="component" value="Unassembled WGS sequence"/>
</dbReference>
<sequence>MRCRIRVAYQLRTRLKRPSLTRPITNVDMKPERKEDAVAEQQAEQPQHRHPKADVLVLLVVARQQVPHDQLLGGEALGHLVVDDRLQALARELAHVRQLELALQALAARQVVVVLFVLERLVQLECVQTLALYFADAFAPLELVVDL</sequence>
<feature type="region of interest" description="Disordered" evidence="1">
    <location>
        <begin position="20"/>
        <end position="49"/>
    </location>
</feature>